<dbReference type="AlphaFoldDB" id="A0A2P2LC68"/>
<name>A0A2P2LC68_RHIMU</name>
<organism evidence="2">
    <name type="scientific">Rhizophora mucronata</name>
    <name type="common">Asiatic mangrove</name>
    <dbReference type="NCBI Taxonomy" id="61149"/>
    <lineage>
        <taxon>Eukaryota</taxon>
        <taxon>Viridiplantae</taxon>
        <taxon>Streptophyta</taxon>
        <taxon>Embryophyta</taxon>
        <taxon>Tracheophyta</taxon>
        <taxon>Spermatophyta</taxon>
        <taxon>Magnoliopsida</taxon>
        <taxon>eudicotyledons</taxon>
        <taxon>Gunneridae</taxon>
        <taxon>Pentapetalae</taxon>
        <taxon>rosids</taxon>
        <taxon>fabids</taxon>
        <taxon>Malpighiales</taxon>
        <taxon>Rhizophoraceae</taxon>
        <taxon>Rhizophora</taxon>
    </lineage>
</organism>
<proteinExistence type="predicted"/>
<keyword evidence="1" id="KW-0812">Transmembrane</keyword>
<keyword evidence="1" id="KW-1133">Transmembrane helix</keyword>
<sequence length="59" mass="6499">MTSLCLLTNQGLCVQQELFLTGILGGLGGLGLLAFRPLSLPTRRCQQWMVRSYRAGIFV</sequence>
<reference evidence="2" key="1">
    <citation type="submission" date="2018-02" db="EMBL/GenBank/DDBJ databases">
        <title>Rhizophora mucronata_Transcriptome.</title>
        <authorList>
            <person name="Meera S.P."/>
            <person name="Sreeshan A."/>
            <person name="Augustine A."/>
        </authorList>
    </citation>
    <scope>NUCLEOTIDE SEQUENCE</scope>
    <source>
        <tissue evidence="2">Leaf</tissue>
    </source>
</reference>
<protein>
    <submittedName>
        <fullName evidence="2">Uncharacterized protein</fullName>
    </submittedName>
</protein>
<evidence type="ECO:0000256" key="1">
    <source>
        <dbReference type="SAM" id="Phobius"/>
    </source>
</evidence>
<dbReference type="EMBL" id="GGEC01035087">
    <property type="protein sequence ID" value="MBX15571.1"/>
    <property type="molecule type" value="Transcribed_RNA"/>
</dbReference>
<keyword evidence="1" id="KW-0472">Membrane</keyword>
<accession>A0A2P2LC68</accession>
<evidence type="ECO:0000313" key="2">
    <source>
        <dbReference type="EMBL" id="MBX15571.1"/>
    </source>
</evidence>
<feature type="transmembrane region" description="Helical" evidence="1">
    <location>
        <begin position="18"/>
        <end position="35"/>
    </location>
</feature>